<dbReference type="Pfam" id="PF13833">
    <property type="entry name" value="EF-hand_8"/>
    <property type="match status" value="1"/>
</dbReference>
<reference evidence="5" key="1">
    <citation type="submission" date="2021-01" db="EMBL/GenBank/DDBJ databases">
        <authorList>
            <person name="Corre E."/>
            <person name="Pelletier E."/>
            <person name="Niang G."/>
            <person name="Scheremetjew M."/>
            <person name="Finn R."/>
            <person name="Kale V."/>
            <person name="Holt S."/>
            <person name="Cochrane G."/>
            <person name="Meng A."/>
            <person name="Brown T."/>
            <person name="Cohen L."/>
        </authorList>
    </citation>
    <scope>NUCLEOTIDE SEQUENCE</scope>
    <source>
        <strain evidence="5">CCMP622</strain>
    </source>
</reference>
<keyword evidence="2" id="KW-0677">Repeat</keyword>
<evidence type="ECO:0000256" key="2">
    <source>
        <dbReference type="ARBA" id="ARBA00022737"/>
    </source>
</evidence>
<keyword evidence="3" id="KW-0106">Calcium</keyword>
<proteinExistence type="predicted"/>
<dbReference type="Gene3D" id="1.10.238.10">
    <property type="entry name" value="EF-hand"/>
    <property type="match status" value="2"/>
</dbReference>
<dbReference type="PANTHER" id="PTHR45942">
    <property type="entry name" value="PROTEIN PHOSPATASE 3 REGULATORY SUBUNIT B ALPHA ISOFORM TYPE 1"/>
    <property type="match status" value="1"/>
</dbReference>
<accession>A0A7S2TRP9</accession>
<dbReference type="InterPro" id="IPR011992">
    <property type="entry name" value="EF-hand-dom_pair"/>
</dbReference>
<dbReference type="InterPro" id="IPR002048">
    <property type="entry name" value="EF_hand_dom"/>
</dbReference>
<evidence type="ECO:0000259" key="4">
    <source>
        <dbReference type="PROSITE" id="PS50222"/>
    </source>
</evidence>
<protein>
    <recommendedName>
        <fullName evidence="4">EF-hand domain-containing protein</fullName>
    </recommendedName>
</protein>
<feature type="domain" description="EF-hand" evidence="4">
    <location>
        <begin position="60"/>
        <end position="91"/>
    </location>
</feature>
<dbReference type="PROSITE" id="PS50222">
    <property type="entry name" value="EF_HAND_2"/>
    <property type="match status" value="3"/>
</dbReference>
<keyword evidence="1" id="KW-0479">Metal-binding</keyword>
<feature type="domain" description="EF-hand" evidence="4">
    <location>
        <begin position="21"/>
        <end position="56"/>
    </location>
</feature>
<dbReference type="Pfam" id="PF13202">
    <property type="entry name" value="EF-hand_5"/>
    <property type="match status" value="1"/>
</dbReference>
<dbReference type="EMBL" id="HBHP01018327">
    <property type="protein sequence ID" value="CAD9766875.1"/>
    <property type="molecule type" value="Transcribed_RNA"/>
</dbReference>
<organism evidence="5">
    <name type="scientific">Lotharella oceanica</name>
    <dbReference type="NCBI Taxonomy" id="641309"/>
    <lineage>
        <taxon>Eukaryota</taxon>
        <taxon>Sar</taxon>
        <taxon>Rhizaria</taxon>
        <taxon>Cercozoa</taxon>
        <taxon>Chlorarachniophyceae</taxon>
        <taxon>Lotharella</taxon>
    </lineage>
</organism>
<dbReference type="SUPFAM" id="SSF47473">
    <property type="entry name" value="EF-hand"/>
    <property type="match status" value="1"/>
</dbReference>
<sequence length="244" mass="28107">MGNSQASTDPAAVRKELANKTREEMSSILFKAFDDDGSGTIDMWEFIDQYRKYARDATCDWTEVFKLYDTNNDKLIDEKEFVDFIVKTNKEFSEEVFIERMVSAIVGFRKIEASPTDAHHIWRQMKKLKTRQEMVELIWEATDDDANGVCDRKEFVQQIGSFTKHIGLEALFNVYDADKDGKISKKEFITKFLKQNEGVPNNIFISKCANVCAKFRSIQVQDTTSDFHVLCSSVKVRSAEKKTT</sequence>
<dbReference type="SMART" id="SM00054">
    <property type="entry name" value="EFh"/>
    <property type="match status" value="4"/>
</dbReference>
<name>A0A7S2TRP9_9EUKA</name>
<dbReference type="InterPro" id="IPR018247">
    <property type="entry name" value="EF_Hand_1_Ca_BS"/>
</dbReference>
<gene>
    <name evidence="5" type="ORF">LSP00402_LOCUS11402</name>
</gene>
<evidence type="ECO:0000256" key="1">
    <source>
        <dbReference type="ARBA" id="ARBA00022723"/>
    </source>
</evidence>
<evidence type="ECO:0000313" key="5">
    <source>
        <dbReference type="EMBL" id="CAD9766875.1"/>
    </source>
</evidence>
<dbReference type="GO" id="GO:0005509">
    <property type="term" value="F:calcium ion binding"/>
    <property type="evidence" value="ECO:0007669"/>
    <property type="project" value="InterPro"/>
</dbReference>
<dbReference type="AlphaFoldDB" id="A0A7S2TRP9"/>
<evidence type="ECO:0000256" key="3">
    <source>
        <dbReference type="ARBA" id="ARBA00022837"/>
    </source>
</evidence>
<feature type="domain" description="EF-hand" evidence="4">
    <location>
        <begin position="163"/>
        <end position="198"/>
    </location>
</feature>
<dbReference type="PROSITE" id="PS00018">
    <property type="entry name" value="EF_HAND_1"/>
    <property type="match status" value="3"/>
</dbReference>